<sequence length="457" mass="52154">MANPIIAEKLRDFRIEDFHPIVPRDLDLGKPLTPRVGNLVKVIVGMRRSGKSYRLFQEIEALHTSGVSWNQICYINFEDDRLGDITPSVGDEVIETFCSMHPESLDTGLYLFFDELQEMQNWGAWLRRIVDTTKATIYVTGSSSKMLSKEISTEFRGRALDFELLPFSFREFVRARGIAESELLSRNEAAGYSTKERLMLSAALISYLEEGGFPAIEGLPTPQRVTLLQSYVQRVVSRDVVERYDIARPRVASALARRLLGSNGKPLSIRKIENELRSAGLATSRVLLGDLLEYFEDAYLVFRMKDFSMSLKESTTSTSKIYAIDPGLAAASSMASARDDGQRLENAVYLELRRRTAGYRRDGISSCHTKEHGYEVDFVMGDALEHEQYELYQVTARMDDNRTIERETRALWELMAEQKLHEGTIIVGDGIEREYRNSNYVIKQVPAWKWFVAHEPR</sequence>
<dbReference type="PANTHER" id="PTHR33295:SF8">
    <property type="entry name" value="AAA+ ATPASE DOMAIN-CONTAINING PROTEIN"/>
    <property type="match status" value="1"/>
</dbReference>
<evidence type="ECO:0000313" key="4">
    <source>
        <dbReference type="Proteomes" id="UP000028505"/>
    </source>
</evidence>
<dbReference type="EMBL" id="CP008885">
    <property type="protein sequence ID" value="AIF90049.1"/>
    <property type="molecule type" value="Genomic_DNA"/>
</dbReference>
<reference evidence="3 4" key="1">
    <citation type="submission" date="2014-06" db="EMBL/GenBank/DDBJ databases">
        <authorList>
            <person name="Zhao X."/>
        </authorList>
    </citation>
    <scope>NUCLEOTIDE SEQUENCE [LARGE SCALE GENOMIC DNA]</scope>
    <source>
        <strain evidence="3 4">BXY01</strain>
    </source>
</reference>
<evidence type="ECO:0000259" key="1">
    <source>
        <dbReference type="Pfam" id="PF13173"/>
    </source>
</evidence>
<dbReference type="eggNOG" id="COG1373">
    <property type="taxonomic scope" value="Bacteria"/>
</dbReference>
<dbReference type="RefSeq" id="WP_013140325.1">
    <property type="nucleotide sequence ID" value="NZ_CP008885.1"/>
</dbReference>
<gene>
    <name evidence="3" type="ORF">GS08_02500</name>
</gene>
<dbReference type="InterPro" id="IPR041682">
    <property type="entry name" value="AAA_14"/>
</dbReference>
<protein>
    <submittedName>
        <fullName evidence="3">Uncharacterized protein</fullName>
    </submittedName>
</protein>
<feature type="domain" description="DUF4143" evidence="2">
    <location>
        <begin position="238"/>
        <end position="380"/>
    </location>
</feature>
<reference evidence="3 4" key="2">
    <citation type="submission" date="2014-07" db="EMBL/GenBank/DDBJ databases">
        <title>Bifidobacterium longum genome.</title>
        <authorList>
            <person name="Yuan J."/>
            <person name="Wei X."/>
            <person name="Li H."/>
            <person name="Liu W."/>
            <person name="Wang X."/>
        </authorList>
    </citation>
    <scope>NUCLEOTIDE SEQUENCE [LARGE SCALE GENOMIC DNA]</scope>
    <source>
        <strain evidence="3 4">BXY01</strain>
    </source>
</reference>
<dbReference type="PANTHER" id="PTHR33295">
    <property type="entry name" value="ATPASE"/>
    <property type="match status" value="1"/>
</dbReference>
<proteinExistence type="predicted"/>
<dbReference type="KEGG" id="blx:GS08_02500"/>
<dbReference type="SUPFAM" id="SSF52540">
    <property type="entry name" value="P-loop containing nucleoside triphosphate hydrolases"/>
    <property type="match status" value="1"/>
</dbReference>
<evidence type="ECO:0000313" key="3">
    <source>
        <dbReference type="EMBL" id="AIF90049.1"/>
    </source>
</evidence>
<dbReference type="AlphaFoldDB" id="A0A1V8QHI6"/>
<dbReference type="InterPro" id="IPR025420">
    <property type="entry name" value="DUF4143"/>
</dbReference>
<dbReference type="InterPro" id="IPR027417">
    <property type="entry name" value="P-loop_NTPase"/>
</dbReference>
<evidence type="ECO:0000259" key="2">
    <source>
        <dbReference type="Pfam" id="PF13635"/>
    </source>
</evidence>
<dbReference type="Pfam" id="PF13635">
    <property type="entry name" value="DUF4143"/>
    <property type="match status" value="1"/>
</dbReference>
<dbReference type="Pfam" id="PF13173">
    <property type="entry name" value="AAA_14"/>
    <property type="match status" value="1"/>
</dbReference>
<dbReference type="Proteomes" id="UP000028505">
    <property type="component" value="Chromosome"/>
</dbReference>
<feature type="domain" description="AAA" evidence="1">
    <location>
        <begin position="40"/>
        <end position="172"/>
    </location>
</feature>
<accession>A0A1V8QHI6</accession>
<organism evidence="3 4">
    <name type="scientific">Bifidobacterium longum</name>
    <dbReference type="NCBI Taxonomy" id="216816"/>
    <lineage>
        <taxon>Bacteria</taxon>
        <taxon>Bacillati</taxon>
        <taxon>Actinomycetota</taxon>
        <taxon>Actinomycetes</taxon>
        <taxon>Bifidobacteriales</taxon>
        <taxon>Bifidobacteriaceae</taxon>
        <taxon>Bifidobacterium</taxon>
    </lineage>
</organism>
<name>A0A1V8QHI6_BIFLN</name>